<organism evidence="1 2">
    <name type="scientific">Enterobacter hormaechei</name>
    <dbReference type="NCBI Taxonomy" id="158836"/>
    <lineage>
        <taxon>Bacteria</taxon>
        <taxon>Pseudomonadati</taxon>
        <taxon>Pseudomonadota</taxon>
        <taxon>Gammaproteobacteria</taxon>
        <taxon>Enterobacterales</taxon>
        <taxon>Enterobacteriaceae</taxon>
        <taxon>Enterobacter</taxon>
        <taxon>Enterobacter cloacae complex</taxon>
    </lineage>
</organism>
<dbReference type="OrthoDB" id="9785185at2"/>
<dbReference type="RefSeq" id="WP_047716329.1">
    <property type="nucleotide sequence ID" value="NZ_FKFR01000027.1"/>
</dbReference>
<reference evidence="1 2" key="1">
    <citation type="journal article" date="2017" name="J. Antimicrob. Chemother.">
        <title>Characterization of the population structure, drug resistance mechanisms and plasmids of the community-associated Enterobacter cloacae complex in China.</title>
        <authorList>
            <person name="Zhou K."/>
            <person name="Yu W."/>
            <person name="Cao X."/>
            <person name="Shen P."/>
            <person name="Lu H."/>
            <person name="Luo Q."/>
            <person name="Rossen J.W.A."/>
            <person name="Xiao Y."/>
        </authorList>
    </citation>
    <scope>NUCLEOTIDE SEQUENCE [LARGE SCALE GENOMIC DNA]</scope>
    <source>
        <strain evidence="1 2">ECC904</strain>
    </source>
</reference>
<gene>
    <name evidence="1" type="ORF">B9Q30_02140</name>
</gene>
<comment type="caution">
    <text evidence="1">The sequence shown here is derived from an EMBL/GenBank/DDBJ whole genome shotgun (WGS) entry which is preliminary data.</text>
</comment>
<dbReference type="AlphaFoldDB" id="A0A2J0Q5E4"/>
<proteinExistence type="predicted"/>
<dbReference type="EMBL" id="NEEW01000001">
    <property type="protein sequence ID" value="PJD89338.1"/>
    <property type="molecule type" value="Genomic_DNA"/>
</dbReference>
<accession>A0A2J0Q5E4</accession>
<evidence type="ECO:0000313" key="1">
    <source>
        <dbReference type="EMBL" id="PJD89338.1"/>
    </source>
</evidence>
<protein>
    <recommendedName>
        <fullName evidence="3">Glycosyltransferase family 4 protein</fullName>
    </recommendedName>
</protein>
<dbReference type="Proteomes" id="UP000229974">
    <property type="component" value="Unassembled WGS sequence"/>
</dbReference>
<evidence type="ECO:0008006" key="3">
    <source>
        <dbReference type="Google" id="ProtNLM"/>
    </source>
</evidence>
<name>A0A2J0Q5E4_9ENTR</name>
<sequence length="337" mass="39657">MKILIADPLCEKGHLNFNLNIIKWFNNDQNISIDLYLSESMLKDMSMQGIAFKDSLLTKGNKYKYKLNQLKIINAIYKYAIDHKYDKLIFLSYELFSTAAFLNLRKFRNNLEIVLFEHNTVPNSFAKELLYRAIPTYKITHVGLMPYISKYITEKFHKKSIYIPHPIRLIIANTNEIKSNDLGRVTNVFMPSFVEENLKHKICASFDTLGNKFILRTKGKLSKFKNVSTQEFFYNYDENMLDADAIFIPQKFDYRVSGVLFEALQTDAKIFMSNCLFSKSLKEKFESKIVIVDDWEHYIRNEFINEINNRNGKERINREAFNSVGFKLLQKELLCQK</sequence>
<evidence type="ECO:0000313" key="2">
    <source>
        <dbReference type="Proteomes" id="UP000229974"/>
    </source>
</evidence>